<reference evidence="1" key="1">
    <citation type="submission" date="2019-08" db="EMBL/GenBank/DDBJ databases">
        <authorList>
            <person name="Li M."/>
            <person name="Dong L."/>
            <person name="Li B."/>
            <person name="Wang Z."/>
            <person name="Xie J."/>
            <person name="Li Y."/>
            <person name="Shi W."/>
            <person name="Yang L."/>
            <person name="Wu Q."/>
            <person name="Chen Y."/>
            <person name="Lu P."/>
            <person name="Guo G."/>
            <person name="Zhang H."/>
            <person name="Zhang P."/>
            <person name="Zhu K."/>
            <person name="Li Y."/>
            <person name="Yu D."/>
            <person name="Luo M.-C."/>
            <person name="Fahima T."/>
            <person name="Nevo E."/>
            <person name="Li H."/>
            <person name="Liu Z."/>
        </authorList>
    </citation>
    <scope>NUCLEOTIDE SEQUENCE</scope>
    <source>
        <strain evidence="1">BJ</strain>
    </source>
</reference>
<accession>A0A7L7QUZ8</accession>
<sequence length="275" mass="31016">MVQSSDTRGVKTLPKRVRVISKSTGRIFTVGRHDLHILPSGKRAWVPVRGPATVGGSSRRERPPRVVTKQPEVRPIRAPIVVKNKFSPLSVEKIPKSKQTYADAVRAKVSPVKVRKGVVTLIETDRDFRLFEGKRPQPVPIPGQAPEEARSLSREFAERALRFSGRRFKVVGLPEGPEPLASPQPRGPVPAKRVIRVEPFTWDNMSYGQTQRVLSLYKQLASCFRAQRFELTLYKAAVRKVCKLMDSVPISTPRFLESYLPTNYDEEEAPPLIYV</sequence>
<organism evidence="1">
    <name type="scientific">Peony yellowing associated secovirus satellite RNA</name>
    <dbReference type="NCBI Taxonomy" id="2800989"/>
    <lineage>
        <taxon>Viruses</taxon>
        <taxon>unclassified satellites</taxon>
        <taxon>RNA satellites</taxon>
        <taxon>Single stranded RNA satellites</taxon>
        <taxon>Large single stranded RNA satellites</taxon>
    </lineage>
</organism>
<protein>
    <submittedName>
        <fullName evidence="1">31 kDa protein</fullName>
    </submittedName>
</protein>
<name>A0A7L7QUZ8_9VIRU</name>
<proteinExistence type="predicted"/>
<evidence type="ECO:0000313" key="1">
    <source>
        <dbReference type="EMBL" id="QNN26215.1"/>
    </source>
</evidence>
<dbReference type="EMBL" id="MN259157">
    <property type="protein sequence ID" value="QNN26215.1"/>
    <property type="molecule type" value="Genomic_RNA"/>
</dbReference>